<dbReference type="Pfam" id="PF04888">
    <property type="entry name" value="SseC"/>
    <property type="match status" value="1"/>
</dbReference>
<comment type="subcellular location">
    <subcellularLocation>
        <location evidence="1">Host membrane</location>
        <topology evidence="1">Multi-pass membrane protein</topology>
    </subcellularLocation>
</comment>
<dbReference type="GO" id="GO:0033644">
    <property type="term" value="C:host cell membrane"/>
    <property type="evidence" value="ECO:0007669"/>
    <property type="project" value="UniProtKB-SubCell"/>
</dbReference>
<keyword evidence="2" id="KW-0677">Repeat</keyword>
<reference evidence="10" key="1">
    <citation type="journal article" date="2020" name="mSystems">
        <title>Genome- and Community-Level Interaction Insights into Carbon Utilization and Element Cycling Functions of Hydrothermarchaeota in Hydrothermal Sediment.</title>
        <authorList>
            <person name="Zhou Z."/>
            <person name="Liu Y."/>
            <person name="Xu W."/>
            <person name="Pan J."/>
            <person name="Luo Z.H."/>
            <person name="Li M."/>
        </authorList>
    </citation>
    <scope>NUCLEOTIDE SEQUENCE [LARGE SCALE GENOMIC DNA]</scope>
    <source>
        <strain evidence="10">HyVt-493</strain>
    </source>
</reference>
<evidence type="ECO:0000256" key="3">
    <source>
        <dbReference type="ARBA" id="ARBA00022870"/>
    </source>
</evidence>
<evidence type="ECO:0000256" key="7">
    <source>
        <dbReference type="SAM" id="Phobius"/>
    </source>
</evidence>
<comment type="caution">
    <text evidence="10">The sequence shown here is derived from an EMBL/GenBank/DDBJ whole genome shotgun (WGS) entry which is preliminary data.</text>
</comment>
<name>A0A7V2T3K5_LEUMU</name>
<dbReference type="Gene3D" id="2.180.10.10">
    <property type="entry name" value="RHS repeat-associated core"/>
    <property type="match status" value="1"/>
</dbReference>
<evidence type="ECO:0000313" key="10">
    <source>
        <dbReference type="EMBL" id="HFC92814.1"/>
    </source>
</evidence>
<feature type="compositionally biased region" description="Basic and acidic residues" evidence="6">
    <location>
        <begin position="320"/>
        <end position="356"/>
    </location>
</feature>
<dbReference type="EMBL" id="DRMS01000314">
    <property type="protein sequence ID" value="HFC92814.1"/>
    <property type="molecule type" value="Genomic_DNA"/>
</dbReference>
<evidence type="ECO:0000259" key="8">
    <source>
        <dbReference type="Pfam" id="PF04888"/>
    </source>
</evidence>
<comment type="similarity">
    <text evidence="5">Belongs to the SctE/SipB/YopB family.</text>
</comment>
<keyword evidence="3" id="KW-1043">Host membrane</keyword>
<evidence type="ECO:0000256" key="4">
    <source>
        <dbReference type="ARBA" id="ARBA00023026"/>
    </source>
</evidence>
<evidence type="ECO:0008006" key="11">
    <source>
        <dbReference type="Google" id="ProtNLM"/>
    </source>
</evidence>
<dbReference type="InterPro" id="IPR022385">
    <property type="entry name" value="Rhs_assc_core"/>
</dbReference>
<dbReference type="AlphaFoldDB" id="A0A7V2T3K5"/>
<feature type="domain" description="Translocator protein BipB-like C-terminal" evidence="8">
    <location>
        <begin position="190"/>
        <end position="342"/>
    </location>
</feature>
<dbReference type="NCBIfam" id="TIGR03696">
    <property type="entry name" value="Rhs_assc_core"/>
    <property type="match status" value="1"/>
</dbReference>
<dbReference type="InterPro" id="IPR006972">
    <property type="entry name" value="BipB-like_C"/>
</dbReference>
<evidence type="ECO:0000256" key="6">
    <source>
        <dbReference type="SAM" id="MobiDB-lite"/>
    </source>
</evidence>
<dbReference type="InterPro" id="IPR050708">
    <property type="entry name" value="T6SS_VgrG/RHS"/>
</dbReference>
<evidence type="ECO:0000256" key="5">
    <source>
        <dbReference type="ARBA" id="ARBA00035640"/>
    </source>
</evidence>
<keyword evidence="7" id="KW-0812">Transmembrane</keyword>
<protein>
    <recommendedName>
        <fullName evidence="11">RHS repeat-associated core domain-containing protein</fullName>
    </recommendedName>
</protein>
<gene>
    <name evidence="10" type="ORF">ENJ51_08390</name>
</gene>
<evidence type="ECO:0000259" key="9">
    <source>
        <dbReference type="Pfam" id="PF25023"/>
    </source>
</evidence>
<accession>A0A7V2T3K5</accession>
<keyword evidence="7" id="KW-0472">Membrane</keyword>
<dbReference type="InterPro" id="IPR056823">
    <property type="entry name" value="TEN-like_YD-shell"/>
</dbReference>
<feature type="domain" description="Teneurin-like YD-shell" evidence="9">
    <location>
        <begin position="28"/>
        <end position="118"/>
    </location>
</feature>
<dbReference type="PANTHER" id="PTHR32305">
    <property type="match status" value="1"/>
</dbReference>
<dbReference type="Pfam" id="PF25023">
    <property type="entry name" value="TEN_YD-shell"/>
    <property type="match status" value="1"/>
</dbReference>
<dbReference type="PANTHER" id="PTHR32305:SF15">
    <property type="entry name" value="PROTEIN RHSA-RELATED"/>
    <property type="match status" value="1"/>
</dbReference>
<keyword evidence="4" id="KW-0843">Virulence</keyword>
<feature type="non-terminal residue" evidence="10">
    <location>
        <position position="1"/>
    </location>
</feature>
<organism evidence="10">
    <name type="scientific">Leucothrix mucor</name>
    <dbReference type="NCBI Taxonomy" id="45248"/>
    <lineage>
        <taxon>Bacteria</taxon>
        <taxon>Pseudomonadati</taxon>
        <taxon>Pseudomonadota</taxon>
        <taxon>Gammaproteobacteria</taxon>
        <taxon>Thiotrichales</taxon>
        <taxon>Thiotrichaceae</taxon>
        <taxon>Leucothrix</taxon>
    </lineage>
</organism>
<feature type="region of interest" description="Disordered" evidence="6">
    <location>
        <begin position="320"/>
        <end position="402"/>
    </location>
</feature>
<evidence type="ECO:0000256" key="2">
    <source>
        <dbReference type="ARBA" id="ARBA00022737"/>
    </source>
</evidence>
<dbReference type="Proteomes" id="UP000885750">
    <property type="component" value="Unassembled WGS sequence"/>
</dbReference>
<proteinExistence type="inferred from homology"/>
<sequence length="506" mass="53579">AGQQLISEKTVALDGKLISSCDYLYFPDSFHLMAIRQDNEIYYSHLGRRGEVLAMTDTKGEVVWKADYSAFGIAHISIEKIEQPFRLAGHYYDNETGLYYVLVRYYSPHLGRFLSRDPLFTEGGSQNFYLYCDGDPLNRIDPTGEFIFTAILIGAVIGAVIGAGIEAYRQSKAIERGEQQGYDGWGIAKAGAIGGAIGAVGGGVGAAVEGAFAVGTAATIAGGAGIGAVSGVASSLAEQCAEAALKDKPLDPLTVAKQALIDGGVGAVIGAVTGGTGGFLARRARKGVQEGIGAVAEQVAKEAAEKAAKEATEKVAKEAAEKAAKEATEKTAKETAEKAAKTDVPDSVTRTDHDFMAKTNHKGGKKSHIDDDGNLRPANPDGDTTISQHIRGGTDVKDNSPYTSTVAGTKGSAKIYGNKLIEIDTKRLQQDIDAGKIKGVEIITPKEVQSALQDKIDVAKKRYNDNPSIKNKKRLANAERDLSNAVRDNETLIKGVIPSKYINIGK</sequence>
<keyword evidence="7" id="KW-1133">Transmembrane helix</keyword>
<evidence type="ECO:0000256" key="1">
    <source>
        <dbReference type="ARBA" id="ARBA00004301"/>
    </source>
</evidence>
<feature type="transmembrane region" description="Helical" evidence="7">
    <location>
        <begin position="146"/>
        <end position="168"/>
    </location>
</feature>
<dbReference type="PRINTS" id="PR00394">
    <property type="entry name" value="RHSPROTEIN"/>
</dbReference>